<dbReference type="InterPro" id="IPR042530">
    <property type="entry name" value="EME1/EME2_C"/>
</dbReference>
<dbReference type="GO" id="GO:0031297">
    <property type="term" value="P:replication fork processing"/>
    <property type="evidence" value="ECO:0007669"/>
    <property type="project" value="TreeGrafter"/>
</dbReference>
<dbReference type="Proteomes" id="UP000228934">
    <property type="component" value="Unassembled WGS sequence"/>
</dbReference>
<evidence type="ECO:0000256" key="4">
    <source>
        <dbReference type="ARBA" id="ARBA00023204"/>
    </source>
</evidence>
<comment type="subcellular location">
    <subcellularLocation>
        <location evidence="1">Nucleus</location>
    </subcellularLocation>
</comment>
<gene>
    <name evidence="6" type="ORF">AB205_0142610</name>
</gene>
<protein>
    <submittedName>
        <fullName evidence="6">Uncharacterized protein</fullName>
    </submittedName>
</protein>
<keyword evidence="4" id="KW-0234">DNA repair</keyword>
<dbReference type="Pfam" id="PF21292">
    <property type="entry name" value="EME1-MUS81_C"/>
    <property type="match status" value="1"/>
</dbReference>
<sequence length="119" mass="13726">MASKSRVIPSLVIMEIEKYFSDQKTKGKKMFKDAVRGEGVKERKRKQKDLQELPKLSRVDVEEAYRNCQTNAERHSLLSDLLVRRGEGVTSTSRRVGPELSKRIYLQFTSLQPELSLDL</sequence>
<evidence type="ECO:0000256" key="3">
    <source>
        <dbReference type="ARBA" id="ARBA00023172"/>
    </source>
</evidence>
<proteinExistence type="predicted"/>
<dbReference type="GO" id="GO:0005634">
    <property type="term" value="C:nucleus"/>
    <property type="evidence" value="ECO:0007669"/>
    <property type="project" value="UniProtKB-SubCell"/>
</dbReference>
<accession>A0A2G9QC67</accession>
<evidence type="ECO:0000256" key="5">
    <source>
        <dbReference type="ARBA" id="ARBA00023242"/>
    </source>
</evidence>
<keyword evidence="2" id="KW-0227">DNA damage</keyword>
<dbReference type="InterPro" id="IPR033310">
    <property type="entry name" value="Mms4/EME1/EME2"/>
</dbReference>
<dbReference type="PANTHER" id="PTHR21077:SF7">
    <property type="entry name" value="CROSSOVER JUNCTION ENDONUCLEASE EME1"/>
    <property type="match status" value="1"/>
</dbReference>
<evidence type="ECO:0000256" key="2">
    <source>
        <dbReference type="ARBA" id="ARBA00022763"/>
    </source>
</evidence>
<dbReference type="GO" id="GO:0048476">
    <property type="term" value="C:Holliday junction resolvase complex"/>
    <property type="evidence" value="ECO:0007669"/>
    <property type="project" value="InterPro"/>
</dbReference>
<dbReference type="GO" id="GO:0008821">
    <property type="term" value="F:crossover junction DNA endonuclease activity"/>
    <property type="evidence" value="ECO:0007669"/>
    <property type="project" value="TreeGrafter"/>
</dbReference>
<dbReference type="PANTHER" id="PTHR21077">
    <property type="entry name" value="EME1 PROTEIN"/>
    <property type="match status" value="1"/>
</dbReference>
<keyword evidence="5" id="KW-0539">Nucleus</keyword>
<dbReference type="GO" id="GO:0031573">
    <property type="term" value="P:mitotic intra-S DNA damage checkpoint signaling"/>
    <property type="evidence" value="ECO:0007669"/>
    <property type="project" value="TreeGrafter"/>
</dbReference>
<dbReference type="OrthoDB" id="343092at2759"/>
<evidence type="ECO:0000256" key="1">
    <source>
        <dbReference type="ARBA" id="ARBA00004123"/>
    </source>
</evidence>
<evidence type="ECO:0000313" key="7">
    <source>
        <dbReference type="Proteomes" id="UP000228934"/>
    </source>
</evidence>
<reference evidence="7" key="1">
    <citation type="journal article" date="2017" name="Nat. Commun.">
        <title>The North American bullfrog draft genome provides insight into hormonal regulation of long noncoding RNA.</title>
        <authorList>
            <person name="Hammond S.A."/>
            <person name="Warren R.L."/>
            <person name="Vandervalk B.P."/>
            <person name="Kucuk E."/>
            <person name="Khan H."/>
            <person name="Gibb E.A."/>
            <person name="Pandoh P."/>
            <person name="Kirk H."/>
            <person name="Zhao Y."/>
            <person name="Jones M."/>
            <person name="Mungall A.J."/>
            <person name="Coope R."/>
            <person name="Pleasance S."/>
            <person name="Moore R.A."/>
            <person name="Holt R.A."/>
            <person name="Round J.M."/>
            <person name="Ohora S."/>
            <person name="Walle B.V."/>
            <person name="Veldhoen N."/>
            <person name="Helbing C.C."/>
            <person name="Birol I."/>
        </authorList>
    </citation>
    <scope>NUCLEOTIDE SEQUENCE [LARGE SCALE GENOMIC DNA]</scope>
</reference>
<keyword evidence="3" id="KW-0233">DNA recombination</keyword>
<dbReference type="EMBL" id="KZ025905">
    <property type="protein sequence ID" value="PIO13105.1"/>
    <property type="molecule type" value="Genomic_DNA"/>
</dbReference>
<dbReference type="GO" id="GO:0000712">
    <property type="term" value="P:resolution of meiotic recombination intermediates"/>
    <property type="evidence" value="ECO:0007669"/>
    <property type="project" value="TreeGrafter"/>
</dbReference>
<dbReference type="Gene3D" id="1.10.150.670">
    <property type="entry name" value="Crossover junction endonuclease EME1, DNA-binding domain"/>
    <property type="match status" value="1"/>
</dbReference>
<name>A0A2G9QC67_AQUCT</name>
<organism evidence="6 7">
    <name type="scientific">Aquarana catesbeiana</name>
    <name type="common">American bullfrog</name>
    <name type="synonym">Rana catesbeiana</name>
    <dbReference type="NCBI Taxonomy" id="8400"/>
    <lineage>
        <taxon>Eukaryota</taxon>
        <taxon>Metazoa</taxon>
        <taxon>Chordata</taxon>
        <taxon>Craniata</taxon>
        <taxon>Vertebrata</taxon>
        <taxon>Euteleostomi</taxon>
        <taxon>Amphibia</taxon>
        <taxon>Batrachia</taxon>
        <taxon>Anura</taxon>
        <taxon>Neobatrachia</taxon>
        <taxon>Ranoidea</taxon>
        <taxon>Ranidae</taxon>
        <taxon>Aquarana</taxon>
    </lineage>
</organism>
<evidence type="ECO:0000313" key="6">
    <source>
        <dbReference type="EMBL" id="PIO13105.1"/>
    </source>
</evidence>
<dbReference type="AlphaFoldDB" id="A0A2G9QC67"/>
<keyword evidence="7" id="KW-1185">Reference proteome</keyword>
<dbReference type="GO" id="GO:0006302">
    <property type="term" value="P:double-strand break repair"/>
    <property type="evidence" value="ECO:0007669"/>
    <property type="project" value="TreeGrafter"/>
</dbReference>